<evidence type="ECO:0000313" key="1">
    <source>
        <dbReference type="EMBL" id="CAB4160956.1"/>
    </source>
</evidence>
<reference evidence="1" key="1">
    <citation type="submission" date="2020-04" db="EMBL/GenBank/DDBJ databases">
        <authorList>
            <person name="Chiriac C."/>
            <person name="Salcher M."/>
            <person name="Ghai R."/>
            <person name="Kavagutti S V."/>
        </authorList>
    </citation>
    <scope>NUCLEOTIDE SEQUENCE</scope>
</reference>
<name>A0A6J5NTH3_9CAUD</name>
<protein>
    <submittedName>
        <fullName evidence="1">Uncharacterized protein</fullName>
    </submittedName>
</protein>
<sequence length="78" mass="8112">MITINVTKARVIAHDMRRAARAAEFAPHDAAIAKRIPGTAEAEAEAARAAIREKYAAMQAEIEAASTPDAIKAALGAG</sequence>
<dbReference type="EMBL" id="LR796716">
    <property type="protein sequence ID" value="CAB4160956.1"/>
    <property type="molecule type" value="Genomic_DNA"/>
</dbReference>
<organism evidence="1">
    <name type="scientific">uncultured Caudovirales phage</name>
    <dbReference type="NCBI Taxonomy" id="2100421"/>
    <lineage>
        <taxon>Viruses</taxon>
        <taxon>Duplodnaviria</taxon>
        <taxon>Heunggongvirae</taxon>
        <taxon>Uroviricota</taxon>
        <taxon>Caudoviricetes</taxon>
        <taxon>Peduoviridae</taxon>
        <taxon>Maltschvirus</taxon>
        <taxon>Maltschvirus maltsch</taxon>
    </lineage>
</organism>
<proteinExistence type="predicted"/>
<accession>A0A6J5NTH3</accession>
<gene>
    <name evidence="1" type="ORF">UFOVP730_20</name>
</gene>